<protein>
    <submittedName>
        <fullName evidence="3">CocE/NonD family hydrolase</fullName>
    </submittedName>
</protein>
<dbReference type="InterPro" id="IPR000383">
    <property type="entry name" value="Xaa-Pro-like_dom"/>
</dbReference>
<evidence type="ECO:0000313" key="4">
    <source>
        <dbReference type="Proteomes" id="UP000305546"/>
    </source>
</evidence>
<dbReference type="Gene3D" id="1.10.3020.10">
    <property type="entry name" value="alpha-amino acid ester hydrolase ( Helical cap domain)"/>
    <property type="match status" value="1"/>
</dbReference>
<dbReference type="GO" id="GO:0008239">
    <property type="term" value="F:dipeptidyl-peptidase activity"/>
    <property type="evidence" value="ECO:0007669"/>
    <property type="project" value="InterPro"/>
</dbReference>
<dbReference type="AlphaFoldDB" id="A0A5C4M279"/>
<accession>A0A5C4M279</accession>
<dbReference type="Pfam" id="PF02129">
    <property type="entry name" value="Peptidase_S15"/>
    <property type="match status" value="1"/>
</dbReference>
<dbReference type="SUPFAM" id="SSF53474">
    <property type="entry name" value="alpha/beta-Hydrolases"/>
    <property type="match status" value="1"/>
</dbReference>
<dbReference type="Gene3D" id="2.60.120.260">
    <property type="entry name" value="Galactose-binding domain-like"/>
    <property type="match status" value="1"/>
</dbReference>
<organism evidence="3 4">
    <name type="scientific">Amycolatopsis alkalitolerans</name>
    <dbReference type="NCBI Taxonomy" id="2547244"/>
    <lineage>
        <taxon>Bacteria</taxon>
        <taxon>Bacillati</taxon>
        <taxon>Actinomycetota</taxon>
        <taxon>Actinomycetes</taxon>
        <taxon>Pseudonocardiales</taxon>
        <taxon>Pseudonocardiaceae</taxon>
        <taxon>Amycolatopsis</taxon>
    </lineage>
</organism>
<dbReference type="InterPro" id="IPR013736">
    <property type="entry name" value="Xaa-Pro_dipept_C"/>
</dbReference>
<dbReference type="Pfam" id="PF08530">
    <property type="entry name" value="PepX_C"/>
    <property type="match status" value="1"/>
</dbReference>
<dbReference type="InterPro" id="IPR008979">
    <property type="entry name" value="Galactose-bd-like_sf"/>
</dbReference>
<dbReference type="NCBIfam" id="TIGR00976">
    <property type="entry name" value="CocE_NonD"/>
    <property type="match status" value="1"/>
</dbReference>
<dbReference type="PANTHER" id="PTHR43056:SF10">
    <property type="entry name" value="COCE_NOND FAMILY, PUTATIVE (AFU_ORTHOLOGUE AFUA_7G00600)-RELATED"/>
    <property type="match status" value="1"/>
</dbReference>
<gene>
    <name evidence="3" type="ORF">FG385_16800</name>
</gene>
<evidence type="ECO:0000259" key="2">
    <source>
        <dbReference type="SMART" id="SM00939"/>
    </source>
</evidence>
<dbReference type="Proteomes" id="UP000305546">
    <property type="component" value="Unassembled WGS sequence"/>
</dbReference>
<evidence type="ECO:0000256" key="1">
    <source>
        <dbReference type="ARBA" id="ARBA00022801"/>
    </source>
</evidence>
<dbReference type="EMBL" id="VDFW01000013">
    <property type="protein sequence ID" value="TNC24895.1"/>
    <property type="molecule type" value="Genomic_DNA"/>
</dbReference>
<sequence length="530" mass="57542">METHVVDRVRVPMRDGARLAALLHRPLGPARPVLLVRTPYAEPISRSLPVLPALEAGFSVLVQDCRGTGGSDGRLRTFENETEDGLDTLAWLRDQPWCDGRIAMFGMSYLGMVQLAVSGHRPEGLLALAPTVTPDDYRDGLVYRQGAFQLGQALAWHLLEAARLGSPVFGPEAAYDTLPLADRPSLTKVLPSWTTWLGMENEPRYWQGISYAPRRAASTVPALHVGGWFDLFLRGTLDNYATMRHGHLIVGPWSHTDRTGVVGEVVYPGGAEQAVRLERQQLTFLTESADGVPSSLPPVQIYVMGSGWRTENEWPLARTDWQNWYLGPGGTLGRALSEAGTAEYVHDPADPVPTVGGAIVMTGGIGHQPGSRDQRVLDSRTDILRFTGPVLDHDVEITGPVTVTLHAATSAADADFTAKLVDVHPDGRAMGVTDGIVRARYRSGMDSPEPVVPGDVYEYTIDVGATSQVFASGHRIRVDIASSNYPCYDRNPGTGTPAGEVTEADFVQATHRVFFGEPYPSAIRLPVIPT</sequence>
<dbReference type="RefSeq" id="WP_139097683.1">
    <property type="nucleotide sequence ID" value="NZ_VDFW01000013.1"/>
</dbReference>
<dbReference type="PANTHER" id="PTHR43056">
    <property type="entry name" value="PEPTIDASE S9 PROLYL OLIGOPEPTIDASE"/>
    <property type="match status" value="1"/>
</dbReference>
<dbReference type="Gene3D" id="3.40.50.1820">
    <property type="entry name" value="alpha/beta hydrolase"/>
    <property type="match status" value="1"/>
</dbReference>
<evidence type="ECO:0000313" key="3">
    <source>
        <dbReference type="EMBL" id="TNC24895.1"/>
    </source>
</evidence>
<dbReference type="SUPFAM" id="SSF49785">
    <property type="entry name" value="Galactose-binding domain-like"/>
    <property type="match status" value="1"/>
</dbReference>
<dbReference type="OrthoDB" id="5240615at2"/>
<keyword evidence="4" id="KW-1185">Reference proteome</keyword>
<comment type="caution">
    <text evidence="3">The sequence shown here is derived from an EMBL/GenBank/DDBJ whole genome shotgun (WGS) entry which is preliminary data.</text>
</comment>
<reference evidence="3 4" key="1">
    <citation type="submission" date="2019-06" db="EMBL/GenBank/DDBJ databases">
        <title>Amycolatopsis alkalitolerans sp. nov., isolated from Gastrodia elata Blume.</title>
        <authorList>
            <person name="Narsing Rao M.P."/>
            <person name="Li W.J."/>
        </authorList>
    </citation>
    <scope>NUCLEOTIDE SEQUENCE [LARGE SCALE GENOMIC DNA]</scope>
    <source>
        <strain evidence="3 4">SYSUP0005</strain>
    </source>
</reference>
<dbReference type="InterPro" id="IPR005674">
    <property type="entry name" value="CocE/Ser_esterase"/>
</dbReference>
<dbReference type="SMART" id="SM00939">
    <property type="entry name" value="PepX_C"/>
    <property type="match status" value="1"/>
</dbReference>
<dbReference type="InterPro" id="IPR050585">
    <property type="entry name" value="Xaa-Pro_dipeptidyl-ppase/CocE"/>
</dbReference>
<feature type="domain" description="Xaa-Pro dipeptidyl-peptidase C-terminal" evidence="2">
    <location>
        <begin position="282"/>
        <end position="524"/>
    </location>
</feature>
<keyword evidence="1 3" id="KW-0378">Hydrolase</keyword>
<proteinExistence type="predicted"/>
<dbReference type="InterPro" id="IPR029058">
    <property type="entry name" value="AB_hydrolase_fold"/>
</dbReference>
<name>A0A5C4M279_9PSEU</name>